<feature type="domain" description="AB hydrolase-1" evidence="7">
    <location>
        <begin position="8"/>
        <end position="104"/>
    </location>
</feature>
<gene>
    <name evidence="8" type="ORF">NKR23_g12170</name>
</gene>
<sequence length="146" mass="15848">MRRASIDIVAVPGLGSHALGSWKSLDSGDVWLLDYLPENLPYVRLIVYGYDATLQDSTSKQSIEHTGVDLLERIAAFRAHDGTGCRPIVFIGHSLGGLLIKEALVHVAKSDRGSEKLDLSRSCYGMLFFGVPNHASPPDCIPATRS</sequence>
<name>A0AA38VFV8_9PEZI</name>
<dbReference type="GO" id="GO:0005739">
    <property type="term" value="C:mitochondrion"/>
    <property type="evidence" value="ECO:0007669"/>
    <property type="project" value="UniProtKB-SubCell"/>
</dbReference>
<dbReference type="GO" id="GO:0005783">
    <property type="term" value="C:endoplasmic reticulum"/>
    <property type="evidence" value="ECO:0007669"/>
    <property type="project" value="UniProtKB-SubCell"/>
</dbReference>
<dbReference type="GO" id="GO:0016020">
    <property type="term" value="C:membrane"/>
    <property type="evidence" value="ECO:0007669"/>
    <property type="project" value="UniProtKB-SubCell"/>
</dbReference>
<evidence type="ECO:0000256" key="2">
    <source>
        <dbReference type="ARBA" id="ARBA00004240"/>
    </source>
</evidence>
<dbReference type="InterPro" id="IPR029058">
    <property type="entry name" value="AB_hydrolase_fold"/>
</dbReference>
<evidence type="ECO:0000313" key="9">
    <source>
        <dbReference type="Proteomes" id="UP001174694"/>
    </source>
</evidence>
<evidence type="ECO:0000256" key="5">
    <source>
        <dbReference type="ARBA" id="ARBA00023128"/>
    </source>
</evidence>
<dbReference type="Pfam" id="PF12697">
    <property type="entry name" value="Abhydrolase_6"/>
    <property type="match status" value="1"/>
</dbReference>
<dbReference type="Gene3D" id="3.40.50.1820">
    <property type="entry name" value="alpha/beta hydrolase"/>
    <property type="match status" value="1"/>
</dbReference>
<evidence type="ECO:0000259" key="7">
    <source>
        <dbReference type="Pfam" id="PF12697"/>
    </source>
</evidence>
<evidence type="ECO:0000256" key="3">
    <source>
        <dbReference type="ARBA" id="ARBA00004370"/>
    </source>
</evidence>
<comment type="subcellular location">
    <subcellularLocation>
        <location evidence="2">Endoplasmic reticulum</location>
    </subcellularLocation>
    <subcellularLocation>
        <location evidence="3">Membrane</location>
    </subcellularLocation>
    <subcellularLocation>
        <location evidence="1">Mitochondrion</location>
    </subcellularLocation>
</comment>
<comment type="caution">
    <text evidence="8">The sequence shown here is derived from an EMBL/GenBank/DDBJ whole genome shotgun (WGS) entry which is preliminary data.</text>
</comment>
<evidence type="ECO:0000313" key="8">
    <source>
        <dbReference type="EMBL" id="KAJ9130499.1"/>
    </source>
</evidence>
<dbReference type="Proteomes" id="UP001174694">
    <property type="component" value="Unassembled WGS sequence"/>
</dbReference>
<dbReference type="InterPro" id="IPR000073">
    <property type="entry name" value="AB_hydrolase_1"/>
</dbReference>
<keyword evidence="4" id="KW-0256">Endoplasmic reticulum</keyword>
<accession>A0AA38VFV8</accession>
<organism evidence="8 9">
    <name type="scientific">Pleurostoma richardsiae</name>
    <dbReference type="NCBI Taxonomy" id="41990"/>
    <lineage>
        <taxon>Eukaryota</taxon>
        <taxon>Fungi</taxon>
        <taxon>Dikarya</taxon>
        <taxon>Ascomycota</taxon>
        <taxon>Pezizomycotina</taxon>
        <taxon>Sordariomycetes</taxon>
        <taxon>Sordariomycetidae</taxon>
        <taxon>Calosphaeriales</taxon>
        <taxon>Pleurostomataceae</taxon>
        <taxon>Pleurostoma</taxon>
    </lineage>
</organism>
<dbReference type="EMBL" id="JANBVO010000087">
    <property type="protein sequence ID" value="KAJ9130499.1"/>
    <property type="molecule type" value="Genomic_DNA"/>
</dbReference>
<reference evidence="8" key="1">
    <citation type="submission" date="2022-07" db="EMBL/GenBank/DDBJ databases">
        <title>Fungi with potential for degradation of polypropylene.</title>
        <authorList>
            <person name="Gostincar C."/>
        </authorList>
    </citation>
    <scope>NUCLEOTIDE SEQUENCE</scope>
    <source>
        <strain evidence="8">EXF-13308</strain>
    </source>
</reference>
<keyword evidence="5" id="KW-0496">Mitochondrion</keyword>
<dbReference type="PANTHER" id="PTHR48182:SF2">
    <property type="entry name" value="PROTEIN SERAC1"/>
    <property type="match status" value="1"/>
</dbReference>
<keyword evidence="6" id="KW-0472">Membrane</keyword>
<dbReference type="InterPro" id="IPR052374">
    <property type="entry name" value="SERAC1"/>
</dbReference>
<dbReference type="PANTHER" id="PTHR48182">
    <property type="entry name" value="PROTEIN SERAC1"/>
    <property type="match status" value="1"/>
</dbReference>
<evidence type="ECO:0000256" key="6">
    <source>
        <dbReference type="ARBA" id="ARBA00023136"/>
    </source>
</evidence>
<dbReference type="SUPFAM" id="SSF53474">
    <property type="entry name" value="alpha/beta-Hydrolases"/>
    <property type="match status" value="1"/>
</dbReference>
<proteinExistence type="predicted"/>
<evidence type="ECO:0000256" key="1">
    <source>
        <dbReference type="ARBA" id="ARBA00004173"/>
    </source>
</evidence>
<dbReference type="AlphaFoldDB" id="A0AA38VFV8"/>
<evidence type="ECO:0000256" key="4">
    <source>
        <dbReference type="ARBA" id="ARBA00022824"/>
    </source>
</evidence>
<keyword evidence="9" id="KW-1185">Reference proteome</keyword>
<protein>
    <recommendedName>
        <fullName evidence="7">AB hydrolase-1 domain-containing protein</fullName>
    </recommendedName>
</protein>